<dbReference type="PANTHER" id="PTHR36159:SF1">
    <property type="entry name" value="RETROVIRUS-RELATED POL POLYPROTEIN FROM TRANSPOSON 412-LIKE PROTEIN"/>
    <property type="match status" value="1"/>
</dbReference>
<evidence type="ECO:0000313" key="2">
    <source>
        <dbReference type="EnsemblMetazoa" id="XP_050509170.1"/>
    </source>
</evidence>
<name>A0ABM5KG54_DIAVI</name>
<evidence type="ECO:0000259" key="1">
    <source>
        <dbReference type="Pfam" id="PF21738"/>
    </source>
</evidence>
<dbReference type="GeneID" id="126886340"/>
<dbReference type="Proteomes" id="UP001652700">
    <property type="component" value="Unplaced"/>
</dbReference>
<dbReference type="RefSeq" id="XP_050509170.1">
    <property type="nucleotide sequence ID" value="XM_050653213.1"/>
</dbReference>
<accession>A0ABM5KG54</accession>
<protein>
    <recommendedName>
        <fullName evidence="1">Double jelly roll-like domain-containing protein</fullName>
    </recommendedName>
</protein>
<reference evidence="2" key="1">
    <citation type="submission" date="2025-05" db="UniProtKB">
        <authorList>
            <consortium name="EnsemblMetazoa"/>
        </authorList>
    </citation>
    <scope>IDENTIFICATION</scope>
</reference>
<sequence>MDILSVQNEPFSDISIECFQYHTYLPYNSAALLYNDEIKIPIQDLEALTLPSNSYIYIEGQILTDKDAVPTKLKFINNAIAYLFREIRYEMNGVTLDSVRNLGLVSTLKNYLSLNDNTSKLLINAGWCPQEKDKILIDTKGNFNVFIPLKLWLGIFEDFNKVVLGSRQELILIREKDDLDAVIASDETENPKIKLSKISWHVPHITPSIPQQLILNKIINSNIELPIKFRSWELIEYPVLPNSTRHTWPVKTTTKLESPRHVIIAFQNNRKGNLLKDMSQFDHCNLRNIRVFLNSNRFPYNDLELDFESNRFATLYEMFANFQESYYHLTSNQPLLTPQEFKTMAPIIYIDASRQPEIIQSGSVTMRIEFETTQPIGTNISAYCLILHEKEFYYNPLTKIVRQV</sequence>
<evidence type="ECO:0000313" key="3">
    <source>
        <dbReference type="Proteomes" id="UP001652700"/>
    </source>
</evidence>
<organism evidence="2 3">
    <name type="scientific">Diabrotica virgifera virgifera</name>
    <name type="common">western corn rootworm</name>
    <dbReference type="NCBI Taxonomy" id="50390"/>
    <lineage>
        <taxon>Eukaryota</taxon>
        <taxon>Metazoa</taxon>
        <taxon>Ecdysozoa</taxon>
        <taxon>Arthropoda</taxon>
        <taxon>Hexapoda</taxon>
        <taxon>Insecta</taxon>
        <taxon>Pterygota</taxon>
        <taxon>Neoptera</taxon>
        <taxon>Endopterygota</taxon>
        <taxon>Coleoptera</taxon>
        <taxon>Polyphaga</taxon>
        <taxon>Cucujiformia</taxon>
        <taxon>Chrysomeloidea</taxon>
        <taxon>Chrysomelidae</taxon>
        <taxon>Galerucinae</taxon>
        <taxon>Diabroticina</taxon>
        <taxon>Diabroticites</taxon>
        <taxon>Diabrotica</taxon>
    </lineage>
</organism>
<dbReference type="Pfam" id="PF21738">
    <property type="entry name" value="DJR-like_dom"/>
    <property type="match status" value="1"/>
</dbReference>
<proteinExistence type="predicted"/>
<keyword evidence="3" id="KW-1185">Reference proteome</keyword>
<dbReference type="PANTHER" id="PTHR36159">
    <property type="entry name" value="PROTEIN CBG23766"/>
    <property type="match status" value="1"/>
</dbReference>
<feature type="domain" description="Double jelly roll-like" evidence="1">
    <location>
        <begin position="74"/>
        <end position="390"/>
    </location>
</feature>
<dbReference type="EnsemblMetazoa" id="XM_050653213.1">
    <property type="protein sequence ID" value="XP_050509170.1"/>
    <property type="gene ID" value="LOC126886340"/>
</dbReference>
<dbReference type="InterPro" id="IPR049512">
    <property type="entry name" value="DJR-like_dom"/>
</dbReference>